<keyword evidence="2" id="KW-0560">Oxidoreductase</keyword>
<gene>
    <name evidence="2" type="primary">pld1_2</name>
    <name evidence="2" type="ORF">ROA7023_03711</name>
</gene>
<proteinExistence type="predicted"/>
<feature type="domain" description="NADP-dependent oxidoreductase" evidence="1">
    <location>
        <begin position="19"/>
        <end position="321"/>
    </location>
</feature>
<dbReference type="AlphaFoldDB" id="A0A1Y5TYJ0"/>
<evidence type="ECO:0000313" key="2">
    <source>
        <dbReference type="EMBL" id="SLN73584.1"/>
    </source>
</evidence>
<name>A0A1Y5TYJ0_9RHOB</name>
<keyword evidence="3" id="KW-1185">Reference proteome</keyword>
<accession>A0A1Y5TYJ0</accession>
<sequence>MTLDQRRRIGQTELEVPVLGLGTAPLGGIYAKIDEAEARATFQAAWDGGVRFFDTAPWYGLGQAEHRTGRALFDRPRDSYVLTTKVGRLLHRPRDRAAFAPPAWEAPLQFEVEHVFTYDAIMRSYEDSLQRLGINKVDMLYIHDLDRGYFPDEAALTAKFRELDSSGYRALEELRAAGEVAAIGAGINERGMMTRFLEAAQLDVFFVASRFTLLEQAIYFEEILPAAKTGASVVVGGAFSSGILATGEAEGGKYEYGTAPQEIVDKVARLNAITRDHGVDLPAAALQFPLMAPEVSSVVFGAVTPEEVRANIAHAAAPIPDGLWSDFVSAGLIAEGVPVGPPGAA</sequence>
<dbReference type="SUPFAM" id="SSF51430">
    <property type="entry name" value="NAD(P)-linked oxidoreductase"/>
    <property type="match status" value="1"/>
</dbReference>
<dbReference type="Gene3D" id="3.20.20.100">
    <property type="entry name" value="NADP-dependent oxidoreductase domain"/>
    <property type="match status" value="1"/>
</dbReference>
<reference evidence="2 3" key="1">
    <citation type="submission" date="2017-03" db="EMBL/GenBank/DDBJ databases">
        <authorList>
            <person name="Afonso C.L."/>
            <person name="Miller P.J."/>
            <person name="Scott M.A."/>
            <person name="Spackman E."/>
            <person name="Goraichik I."/>
            <person name="Dimitrov K.M."/>
            <person name="Suarez D.L."/>
            <person name="Swayne D.E."/>
        </authorList>
    </citation>
    <scope>NUCLEOTIDE SEQUENCE [LARGE SCALE GENOMIC DNA]</scope>
    <source>
        <strain evidence="2 3">CECT 7023</strain>
    </source>
</reference>
<dbReference type="PANTHER" id="PTHR42686:SF1">
    <property type="entry name" value="GH17980P-RELATED"/>
    <property type="match status" value="1"/>
</dbReference>
<dbReference type="InterPro" id="IPR020471">
    <property type="entry name" value="AKR"/>
</dbReference>
<organism evidence="2 3">
    <name type="scientific">Roseisalinus antarcticus</name>
    <dbReference type="NCBI Taxonomy" id="254357"/>
    <lineage>
        <taxon>Bacteria</taxon>
        <taxon>Pseudomonadati</taxon>
        <taxon>Pseudomonadota</taxon>
        <taxon>Alphaproteobacteria</taxon>
        <taxon>Rhodobacterales</taxon>
        <taxon>Roseobacteraceae</taxon>
        <taxon>Roseisalinus</taxon>
    </lineage>
</organism>
<dbReference type="Proteomes" id="UP000193900">
    <property type="component" value="Unassembled WGS sequence"/>
</dbReference>
<dbReference type="EMBL" id="FWFZ01000028">
    <property type="protein sequence ID" value="SLN73584.1"/>
    <property type="molecule type" value="Genomic_DNA"/>
</dbReference>
<dbReference type="OrthoDB" id="9768851at2"/>
<evidence type="ECO:0000259" key="1">
    <source>
        <dbReference type="Pfam" id="PF00248"/>
    </source>
</evidence>
<dbReference type="InterPro" id="IPR036812">
    <property type="entry name" value="NAD(P)_OxRdtase_dom_sf"/>
</dbReference>
<dbReference type="RefSeq" id="WP_085880473.1">
    <property type="nucleotide sequence ID" value="NZ_FWFZ01000028.1"/>
</dbReference>
<dbReference type="GO" id="GO:0005829">
    <property type="term" value="C:cytosol"/>
    <property type="evidence" value="ECO:0007669"/>
    <property type="project" value="TreeGrafter"/>
</dbReference>
<dbReference type="Pfam" id="PF00248">
    <property type="entry name" value="Aldo_ket_red"/>
    <property type="match status" value="1"/>
</dbReference>
<dbReference type="InterPro" id="IPR023210">
    <property type="entry name" value="NADP_OxRdtase_dom"/>
</dbReference>
<dbReference type="PANTHER" id="PTHR42686">
    <property type="entry name" value="GH17980P-RELATED"/>
    <property type="match status" value="1"/>
</dbReference>
<dbReference type="GO" id="GO:0050235">
    <property type="term" value="F:pyridoxal 4-dehydrogenase activity"/>
    <property type="evidence" value="ECO:0007669"/>
    <property type="project" value="UniProtKB-EC"/>
</dbReference>
<evidence type="ECO:0000313" key="3">
    <source>
        <dbReference type="Proteomes" id="UP000193900"/>
    </source>
</evidence>
<protein>
    <submittedName>
        <fullName evidence="2">Pyridoxal 4-dehydrogenase</fullName>
        <ecNumber evidence="2">1.1.1.107</ecNumber>
    </submittedName>
</protein>
<dbReference type="EC" id="1.1.1.107" evidence="2"/>